<dbReference type="AlphaFoldDB" id="A0A6P1W593"/>
<protein>
    <submittedName>
        <fullName evidence="1">PRTRC system protein B</fullName>
    </submittedName>
</protein>
<sequence length="238" mass="26928">MQNITSDFQQYYQPKTALLIYRHTSKLNDVYVESFEIDQTTGQPINAHPLSIEEAAKLGRQLNSAQEKHMGFLVPDGLMPETVLYVNPRSEGLAIWYTPPMKRKLFFSKHLEIKDGPAYVPALLWKATKSQLYIFALKSKKRPTVSTPLYHAPLFNTAANGLVCIGDVTIPSLETASLGRFMQAWQDFFFNSKFSHLNGLLPVSVDPKELWNELIKTGKPFPNELLLTSKTTLKSILP</sequence>
<name>A0A6P1W593_9BACT</name>
<evidence type="ECO:0000313" key="2">
    <source>
        <dbReference type="Proteomes" id="UP000464577"/>
    </source>
</evidence>
<organism evidence="1 2">
    <name type="scientific">Spirosoma endbachense</name>
    <dbReference type="NCBI Taxonomy" id="2666025"/>
    <lineage>
        <taxon>Bacteria</taxon>
        <taxon>Pseudomonadati</taxon>
        <taxon>Bacteroidota</taxon>
        <taxon>Cytophagia</taxon>
        <taxon>Cytophagales</taxon>
        <taxon>Cytophagaceae</taxon>
        <taxon>Spirosoma</taxon>
    </lineage>
</organism>
<gene>
    <name evidence="1" type="ORF">GJR95_31160</name>
</gene>
<reference evidence="1 2" key="1">
    <citation type="submission" date="2019-11" db="EMBL/GenBank/DDBJ databases">
        <title>Spirosoma endbachense sp. nov., isolated from a natural salt meadow.</title>
        <authorList>
            <person name="Rojas J."/>
            <person name="Ambika Manirajan B."/>
            <person name="Ratering S."/>
            <person name="Suarez C."/>
            <person name="Geissler-Plaum R."/>
            <person name="Schnell S."/>
        </authorList>
    </citation>
    <scope>NUCLEOTIDE SEQUENCE [LARGE SCALE GENOMIC DNA]</scope>
    <source>
        <strain evidence="1 2">I-24</strain>
    </source>
</reference>
<keyword evidence="2" id="KW-1185">Reference proteome</keyword>
<accession>A0A6P1W593</accession>
<dbReference type="EMBL" id="CP045997">
    <property type="protein sequence ID" value="QHV99197.1"/>
    <property type="molecule type" value="Genomic_DNA"/>
</dbReference>
<dbReference type="KEGG" id="senf:GJR95_31160"/>
<dbReference type="Proteomes" id="UP000464577">
    <property type="component" value="Chromosome"/>
</dbReference>
<dbReference type="Pfam" id="PF14460">
    <property type="entry name" value="Prok-E2_D"/>
    <property type="match status" value="1"/>
</dbReference>
<proteinExistence type="predicted"/>
<evidence type="ECO:0000313" key="1">
    <source>
        <dbReference type="EMBL" id="QHV99197.1"/>
    </source>
</evidence>
<dbReference type="InterPro" id="IPR032787">
    <property type="entry name" value="Prok-E2_D"/>
</dbReference>
<dbReference type="RefSeq" id="WP_162389602.1">
    <property type="nucleotide sequence ID" value="NZ_CP045997.1"/>
</dbReference>
<dbReference type="NCBIfam" id="TIGR03737">
    <property type="entry name" value="PRTRC_B"/>
    <property type="match status" value="1"/>
</dbReference>
<dbReference type="InterPro" id="IPR022280">
    <property type="entry name" value="PRTRC_protein-B"/>
</dbReference>